<accession>A0A084SI81</accession>
<dbReference type="InterPro" id="IPR050583">
    <property type="entry name" value="Mycobacterial_A85_antigen"/>
</dbReference>
<dbReference type="InterPro" id="IPR029058">
    <property type="entry name" value="AB_hydrolase_fold"/>
</dbReference>
<dbReference type="InterPro" id="IPR000801">
    <property type="entry name" value="Esterase-like"/>
</dbReference>
<dbReference type="PANTHER" id="PTHR48098">
    <property type="entry name" value="ENTEROCHELIN ESTERASE-RELATED"/>
    <property type="match status" value="1"/>
</dbReference>
<gene>
    <name evidence="1" type="ORF">Q664_43050</name>
</gene>
<evidence type="ECO:0000313" key="1">
    <source>
        <dbReference type="EMBL" id="KFA88166.1"/>
    </source>
</evidence>
<dbReference type="SUPFAM" id="SSF53474">
    <property type="entry name" value="alpha/beta-Hydrolases"/>
    <property type="match status" value="1"/>
</dbReference>
<dbReference type="RefSeq" id="WP_043409683.1">
    <property type="nucleotide sequence ID" value="NZ_JPMI01000302.1"/>
</dbReference>
<evidence type="ECO:0000313" key="2">
    <source>
        <dbReference type="Proteomes" id="UP000028547"/>
    </source>
</evidence>
<dbReference type="EMBL" id="JPMI01000302">
    <property type="protein sequence ID" value="KFA88166.1"/>
    <property type="molecule type" value="Genomic_DNA"/>
</dbReference>
<dbReference type="AlphaFoldDB" id="A0A084SI81"/>
<organism evidence="1 2">
    <name type="scientific">Archangium violaceum Cb vi76</name>
    <dbReference type="NCBI Taxonomy" id="1406225"/>
    <lineage>
        <taxon>Bacteria</taxon>
        <taxon>Pseudomonadati</taxon>
        <taxon>Myxococcota</taxon>
        <taxon>Myxococcia</taxon>
        <taxon>Myxococcales</taxon>
        <taxon>Cystobacterineae</taxon>
        <taxon>Archangiaceae</taxon>
        <taxon>Archangium</taxon>
    </lineage>
</organism>
<dbReference type="GO" id="GO:0016787">
    <property type="term" value="F:hydrolase activity"/>
    <property type="evidence" value="ECO:0007669"/>
    <property type="project" value="UniProtKB-KW"/>
</dbReference>
<dbReference type="Pfam" id="PF00756">
    <property type="entry name" value="Esterase"/>
    <property type="match status" value="1"/>
</dbReference>
<dbReference type="Proteomes" id="UP000028547">
    <property type="component" value="Unassembled WGS sequence"/>
</dbReference>
<sequence>MGHVHIIRDFPSPHEGRSRTVRIYTPDAYDSAPEGHRFPVLYMLDGQNVFAHPESAVYETWCANLTLEHLVREGSIEPWLIVAADSTHNRLAEYSPWDEPRGNVRAQAEPYIRFILDSLKPYVNSVYRTRQGSEWTGIMGSSLGGLMALYLGRHYPHLFGRIGGLSPSVMWGWNQLFSDWTNHTRQWSRIYLDAGAEEIIDPVGYTMFYGDATRDFYLHLKRLGYADHELLLILDPAGRHHELDWQRRLPFAMHWLLR</sequence>
<proteinExistence type="predicted"/>
<dbReference type="PANTHER" id="PTHR48098:SF6">
    <property type="entry name" value="FERRI-BACILLIBACTIN ESTERASE BESA"/>
    <property type="match status" value="1"/>
</dbReference>
<reference evidence="1 2" key="1">
    <citation type="submission" date="2014-07" db="EMBL/GenBank/DDBJ databases">
        <title>Draft Genome Sequence of Gephyronic Acid Producer, Cystobacter violaceus Strain Cb vi76.</title>
        <authorList>
            <person name="Stevens D.C."/>
            <person name="Young J."/>
            <person name="Carmichael R."/>
            <person name="Tan J."/>
            <person name="Taylor R.E."/>
        </authorList>
    </citation>
    <scope>NUCLEOTIDE SEQUENCE [LARGE SCALE GENOMIC DNA]</scope>
    <source>
        <strain evidence="1 2">Cb vi76</strain>
    </source>
</reference>
<keyword evidence="1" id="KW-0378">Hydrolase</keyword>
<dbReference type="Gene3D" id="3.40.50.1820">
    <property type="entry name" value="alpha/beta hydrolase"/>
    <property type="match status" value="1"/>
</dbReference>
<protein>
    <submittedName>
        <fullName evidence="1">Hydrolase</fullName>
    </submittedName>
</protein>
<name>A0A084SI81_9BACT</name>
<comment type="caution">
    <text evidence="1">The sequence shown here is derived from an EMBL/GenBank/DDBJ whole genome shotgun (WGS) entry which is preliminary data.</text>
</comment>